<dbReference type="Gene3D" id="3.40.50.720">
    <property type="entry name" value="NAD(P)-binding Rossmann-like Domain"/>
    <property type="match status" value="1"/>
</dbReference>
<feature type="domain" description="Gfo/Idh/MocA-like oxidoreductase N-terminal" evidence="1">
    <location>
        <begin position="5"/>
        <end position="120"/>
    </location>
</feature>
<dbReference type="PANTHER" id="PTHR43377:SF1">
    <property type="entry name" value="BILIVERDIN REDUCTASE A"/>
    <property type="match status" value="1"/>
</dbReference>
<dbReference type="Gene3D" id="3.30.360.10">
    <property type="entry name" value="Dihydrodipicolinate Reductase, domain 2"/>
    <property type="match status" value="1"/>
</dbReference>
<organism evidence="2 3">
    <name type="scientific">Paenacidovorax monticola</name>
    <dbReference type="NCBI Taxonomy" id="1926868"/>
    <lineage>
        <taxon>Bacteria</taxon>
        <taxon>Pseudomonadati</taxon>
        <taxon>Pseudomonadota</taxon>
        <taxon>Betaproteobacteria</taxon>
        <taxon>Burkholderiales</taxon>
        <taxon>Comamonadaceae</taxon>
        <taxon>Paenacidovorax</taxon>
    </lineage>
</organism>
<dbReference type="InterPro" id="IPR000683">
    <property type="entry name" value="Gfo/Idh/MocA-like_OxRdtase_N"/>
</dbReference>
<accession>A0A7H0HB95</accession>
<reference evidence="2 3" key="1">
    <citation type="submission" date="2020-08" db="EMBL/GenBank/DDBJ databases">
        <title>Genome sequence of Acidovorax monticola KACC 19171T.</title>
        <authorList>
            <person name="Hyun D.-W."/>
            <person name="Bae J.-W."/>
        </authorList>
    </citation>
    <scope>NUCLEOTIDE SEQUENCE [LARGE SCALE GENOMIC DNA]</scope>
    <source>
        <strain evidence="2 3">KACC 19171</strain>
    </source>
</reference>
<evidence type="ECO:0000313" key="3">
    <source>
        <dbReference type="Proteomes" id="UP000516057"/>
    </source>
</evidence>
<dbReference type="InterPro" id="IPR051450">
    <property type="entry name" value="Gfo/Idh/MocA_Oxidoreductases"/>
</dbReference>
<dbReference type="KEGG" id="amon:H9L24_11705"/>
<name>A0A7H0HB95_9BURK</name>
<dbReference type="PANTHER" id="PTHR43377">
    <property type="entry name" value="BILIVERDIN REDUCTASE A"/>
    <property type="match status" value="1"/>
</dbReference>
<dbReference type="InterPro" id="IPR036291">
    <property type="entry name" value="NAD(P)-bd_dom_sf"/>
</dbReference>
<protein>
    <submittedName>
        <fullName evidence="2">Gfo/Idh/MocA family oxidoreductase</fullName>
    </submittedName>
</protein>
<evidence type="ECO:0000313" key="2">
    <source>
        <dbReference type="EMBL" id="QNP57811.1"/>
    </source>
</evidence>
<dbReference type="SUPFAM" id="SSF51735">
    <property type="entry name" value="NAD(P)-binding Rossmann-fold domains"/>
    <property type="match status" value="1"/>
</dbReference>
<dbReference type="GO" id="GO:0000166">
    <property type="term" value="F:nucleotide binding"/>
    <property type="evidence" value="ECO:0007669"/>
    <property type="project" value="InterPro"/>
</dbReference>
<sequence length="283" mass="30216">MEPRIRIAVIGYGRFGRVHALRARAHPAFDVQCVVDPCPVAREAAQADGFRAVASLDALPPNLDAASIVTPAETHAEVAIALMRQGIDVLVEKPMATSEAEIGTMLDTAQATRCKLFTGHIERFNQALATVPWDRAPASIVFSRQSRLPGSSHSVVLDLMVHDLDLAAHLLRCHAPDAFQILAVQEHEAGVFAQAAMGTAVVDFHVQHGADSSCATLSWQLAEEAAATCQLPLSHRPGPEQPDALTRQYTAFHHVLTGQASDLASAIEGATAVRRALAIAARL</sequence>
<dbReference type="Pfam" id="PF01408">
    <property type="entry name" value="GFO_IDH_MocA"/>
    <property type="match status" value="1"/>
</dbReference>
<proteinExistence type="predicted"/>
<dbReference type="EMBL" id="CP060790">
    <property type="protein sequence ID" value="QNP57811.1"/>
    <property type="molecule type" value="Genomic_DNA"/>
</dbReference>
<evidence type="ECO:0000259" key="1">
    <source>
        <dbReference type="Pfam" id="PF01408"/>
    </source>
</evidence>
<keyword evidence="3" id="KW-1185">Reference proteome</keyword>
<dbReference type="RefSeq" id="WP_187734811.1">
    <property type="nucleotide sequence ID" value="NZ_CP060790.1"/>
</dbReference>
<dbReference type="Proteomes" id="UP000516057">
    <property type="component" value="Chromosome"/>
</dbReference>
<gene>
    <name evidence="2" type="ORF">H9L24_11705</name>
</gene>
<dbReference type="AlphaFoldDB" id="A0A7H0HB95"/>